<dbReference type="InterPro" id="IPR040122">
    <property type="entry name" value="Importin_beta"/>
</dbReference>
<dbReference type="STRING" id="1336337.A0A3N4JM25"/>
<dbReference type="GO" id="GO:0005737">
    <property type="term" value="C:cytoplasm"/>
    <property type="evidence" value="ECO:0007669"/>
    <property type="project" value="UniProtKB-SubCell"/>
</dbReference>
<evidence type="ECO:0000256" key="1">
    <source>
        <dbReference type="ARBA" id="ARBA00004123"/>
    </source>
</evidence>
<dbReference type="InterPro" id="IPR058584">
    <property type="entry name" value="IMB1_TNPO1-like_TPR"/>
</dbReference>
<evidence type="ECO:0000259" key="8">
    <source>
        <dbReference type="Pfam" id="PF25574"/>
    </source>
</evidence>
<dbReference type="GO" id="GO:0005634">
    <property type="term" value="C:nucleus"/>
    <property type="evidence" value="ECO:0007669"/>
    <property type="project" value="UniProtKB-SubCell"/>
</dbReference>
<dbReference type="InterPro" id="IPR041389">
    <property type="entry name" value="Importin_rep_6"/>
</dbReference>
<dbReference type="Gene3D" id="1.25.10.10">
    <property type="entry name" value="Leucine-rich Repeat Variant"/>
    <property type="match status" value="1"/>
</dbReference>
<dbReference type="AlphaFoldDB" id="A0A3N4JM25"/>
<keyword evidence="6" id="KW-0653">Protein transport</keyword>
<keyword evidence="11" id="KW-1185">Reference proteome</keyword>
<protein>
    <submittedName>
        <fullName evidence="10">ARM repeat-containing protein</fullName>
    </submittedName>
</protein>
<keyword evidence="7" id="KW-0539">Nucleus</keyword>
<keyword evidence="4" id="KW-0963">Cytoplasm</keyword>
<dbReference type="Pfam" id="PF18808">
    <property type="entry name" value="Importin_rep_4"/>
    <property type="match status" value="1"/>
</dbReference>
<evidence type="ECO:0000313" key="10">
    <source>
        <dbReference type="EMBL" id="RPA99216.1"/>
    </source>
</evidence>
<organism evidence="10 11">
    <name type="scientific">Choiromyces venosus 120613-1</name>
    <dbReference type="NCBI Taxonomy" id="1336337"/>
    <lineage>
        <taxon>Eukaryota</taxon>
        <taxon>Fungi</taxon>
        <taxon>Dikarya</taxon>
        <taxon>Ascomycota</taxon>
        <taxon>Pezizomycotina</taxon>
        <taxon>Pezizomycetes</taxon>
        <taxon>Pezizales</taxon>
        <taxon>Tuberaceae</taxon>
        <taxon>Choiromyces</taxon>
    </lineage>
</organism>
<dbReference type="SUPFAM" id="SSF48371">
    <property type="entry name" value="ARM repeat"/>
    <property type="match status" value="2"/>
</dbReference>
<dbReference type="Pfam" id="PF13513">
    <property type="entry name" value="HEAT_EZ"/>
    <property type="match status" value="1"/>
</dbReference>
<keyword evidence="3" id="KW-0813">Transport</keyword>
<feature type="domain" description="Importin subunit beta-1/Transportin-1-like TPR repeats" evidence="8">
    <location>
        <begin position="468"/>
        <end position="661"/>
    </location>
</feature>
<evidence type="ECO:0000256" key="5">
    <source>
        <dbReference type="ARBA" id="ARBA00022737"/>
    </source>
</evidence>
<sequence>MSQLPHVVVESLQQLLLGLESSDNSIRSEAEKSLNNDWVLARPDLLLSGLAEQVRAADSPAKRSFAAVLFRRMASKASTKDNQPSELFLSLAPEIKIYIRNVLLSCFSEETDKATRNKTGDAVAEVARQLSDAEESWPELLHALFLASKHPDPSHRESAFRIFATTPGIIEKQHAEAVQGVFVTGFGDDDLGVRIAAMEAFSAFFRSIKKAAQKTFYPLLSHILNILVPIKDSQDSDNLSRALMALIDLAEVAPLMFKPLFNNVVKFGISVVQDKDLTDSARQNALELLATFADNAPNMCKKDPIYTSEMVTQCLSLMTDIGNDDNDALEWNESDDLDMDESDLNHVAGEQCMDRLANKLGGSVLLAPTFQWLPRMMTSSAWRDRHAALMAISAISEGCRDMMEAELDKILDLVVPALRDPHPRVRWAGCNALGQMSTDFAGIMQERYHSIVLTNIIPVLESPEPRWGKDSQEPSKNKKLTAGRVQSHAAAALVNFCEEAEKEVLEPYLDDLLRRLLDLLHNDQKRYVQEQALSTIATIADSAEVAFSRYYDTLMPLLFNVLNRPQDAESKDLRLLNAKAMECATLIALAVGRERLGNDAVKLVQVLGRIQQNVTDPDDPQGSYLLHCWGRMCRVMGNDFLSYLPAVMPPLLELASAKADVQLLDDDEHVAQIEQEEGWELVPVRGKYIGIKTSALDDKYMAIELLVIYAQQLEAAFEPYVQSVMRDIAIPGLSFFFNDAVRVASARLVPQLLNSIKKAHGTGSTQLLEVWQPTLAKILDVLATEPAIDTLAELYQCFYESVEVIGQNCLPAEAMSTFINAAEGALREYQQRVQVRLEEAQKPEEEREENEDALYAIEDDQTLLSDMNKSFHTIFKHQGISFLLHWERLLPFYDAFITSQDPTQRQWALCIMDDVLEFCGPEAWKYQNHFVQPLISGLSDPIAANRQAAAYGVGIAAKNGGPMFSEFVAATIPKLFEVTQHPQGRQEDHVFATENACASIAKVLHFNSSKVGDVQAVVQAWVGTLPIVNDDEAAPYAYSFLVQLIEGKNAAVLNNVPQIFDYVVRALDAETIQGQTAERVVGATKNLLAMAGGSAAQVLASMPVERHNAARRWFS</sequence>
<proteinExistence type="predicted"/>
<dbReference type="GO" id="GO:0006606">
    <property type="term" value="P:protein import into nucleus"/>
    <property type="evidence" value="ECO:0007669"/>
    <property type="project" value="InterPro"/>
</dbReference>
<evidence type="ECO:0000256" key="2">
    <source>
        <dbReference type="ARBA" id="ARBA00004496"/>
    </source>
</evidence>
<reference evidence="10 11" key="1">
    <citation type="journal article" date="2018" name="Nat. Ecol. Evol.">
        <title>Pezizomycetes genomes reveal the molecular basis of ectomycorrhizal truffle lifestyle.</title>
        <authorList>
            <person name="Murat C."/>
            <person name="Payen T."/>
            <person name="Noel B."/>
            <person name="Kuo A."/>
            <person name="Morin E."/>
            <person name="Chen J."/>
            <person name="Kohler A."/>
            <person name="Krizsan K."/>
            <person name="Balestrini R."/>
            <person name="Da Silva C."/>
            <person name="Montanini B."/>
            <person name="Hainaut M."/>
            <person name="Levati E."/>
            <person name="Barry K.W."/>
            <person name="Belfiori B."/>
            <person name="Cichocki N."/>
            <person name="Clum A."/>
            <person name="Dockter R.B."/>
            <person name="Fauchery L."/>
            <person name="Guy J."/>
            <person name="Iotti M."/>
            <person name="Le Tacon F."/>
            <person name="Lindquist E.A."/>
            <person name="Lipzen A."/>
            <person name="Malagnac F."/>
            <person name="Mello A."/>
            <person name="Molinier V."/>
            <person name="Miyauchi S."/>
            <person name="Poulain J."/>
            <person name="Riccioni C."/>
            <person name="Rubini A."/>
            <person name="Sitrit Y."/>
            <person name="Splivallo R."/>
            <person name="Traeger S."/>
            <person name="Wang M."/>
            <person name="Zifcakova L."/>
            <person name="Wipf D."/>
            <person name="Zambonelli A."/>
            <person name="Paolocci F."/>
            <person name="Nowrousian M."/>
            <person name="Ottonello S."/>
            <person name="Baldrian P."/>
            <person name="Spatafora J.W."/>
            <person name="Henrissat B."/>
            <person name="Nagy L.G."/>
            <person name="Aury J.M."/>
            <person name="Wincker P."/>
            <person name="Grigoriev I.V."/>
            <person name="Bonfante P."/>
            <person name="Martin F.M."/>
        </authorList>
    </citation>
    <scope>NUCLEOTIDE SEQUENCE [LARGE SCALE GENOMIC DNA]</scope>
    <source>
        <strain evidence="10 11">120613-1</strain>
    </source>
</reference>
<gene>
    <name evidence="10" type="ORF">L873DRAFT_1789807</name>
</gene>
<dbReference type="InterPro" id="IPR041653">
    <property type="entry name" value="Importin_rep_4"/>
</dbReference>
<dbReference type="OrthoDB" id="543373at2759"/>
<dbReference type="Pfam" id="PF18829">
    <property type="entry name" value="Importin_rep_6"/>
    <property type="match status" value="1"/>
</dbReference>
<evidence type="ECO:0000256" key="7">
    <source>
        <dbReference type="ARBA" id="ARBA00023242"/>
    </source>
</evidence>
<evidence type="ECO:0000259" key="9">
    <source>
        <dbReference type="Pfam" id="PF25780"/>
    </source>
</evidence>
<feature type="domain" description="IPO4/5-like TPR repeats" evidence="9">
    <location>
        <begin position="112"/>
        <end position="267"/>
    </location>
</feature>
<dbReference type="InterPro" id="IPR016024">
    <property type="entry name" value="ARM-type_fold"/>
</dbReference>
<keyword evidence="5" id="KW-0677">Repeat</keyword>
<dbReference type="InterPro" id="IPR057672">
    <property type="entry name" value="TPR_IPO4/5"/>
</dbReference>
<dbReference type="InterPro" id="IPR040928">
    <property type="entry name" value="Importin_rep_5"/>
</dbReference>
<name>A0A3N4JM25_9PEZI</name>
<accession>A0A3N4JM25</accession>
<evidence type="ECO:0000256" key="6">
    <source>
        <dbReference type="ARBA" id="ARBA00022927"/>
    </source>
</evidence>
<dbReference type="Pfam" id="PF25574">
    <property type="entry name" value="TPR_IMB1"/>
    <property type="match status" value="1"/>
</dbReference>
<dbReference type="InterPro" id="IPR011989">
    <property type="entry name" value="ARM-like"/>
</dbReference>
<evidence type="ECO:0000256" key="3">
    <source>
        <dbReference type="ARBA" id="ARBA00022448"/>
    </source>
</evidence>
<dbReference type="Pfam" id="PF25780">
    <property type="entry name" value="TPR_IPO5"/>
    <property type="match status" value="1"/>
</dbReference>
<dbReference type="Proteomes" id="UP000276215">
    <property type="component" value="Unassembled WGS sequence"/>
</dbReference>
<dbReference type="PANTHER" id="PTHR10527">
    <property type="entry name" value="IMPORTIN BETA"/>
    <property type="match status" value="1"/>
</dbReference>
<comment type="subcellular location">
    <subcellularLocation>
        <location evidence="2">Cytoplasm</location>
    </subcellularLocation>
    <subcellularLocation>
        <location evidence="1">Nucleus</location>
    </subcellularLocation>
</comment>
<evidence type="ECO:0000256" key="4">
    <source>
        <dbReference type="ARBA" id="ARBA00022490"/>
    </source>
</evidence>
<dbReference type="Pfam" id="PF18816">
    <property type="entry name" value="Importin_rep_5"/>
    <property type="match status" value="1"/>
</dbReference>
<dbReference type="EMBL" id="ML120389">
    <property type="protein sequence ID" value="RPA99216.1"/>
    <property type="molecule type" value="Genomic_DNA"/>
</dbReference>
<evidence type="ECO:0000313" key="11">
    <source>
        <dbReference type="Proteomes" id="UP000276215"/>
    </source>
</evidence>